<keyword evidence="1" id="KW-0472">Membrane</keyword>
<sequence length="156" mass="18202">MPLMRLLKQKVLRKRERQLSHSKRYKKTSPIILSIRRDEQDFIAINLRKSISACLSETNDFLVQLLVSILSGILLHRKIRLQRCLGRVILHGQKKMRVLLLPRHYGALALLVITTYGLYCLTKNYCLSSLIMMRPNLLLHCPQSLIPIMVIIVRLY</sequence>
<accession>A0A0W0S9P7</accession>
<evidence type="ECO:0000256" key="1">
    <source>
        <dbReference type="SAM" id="Phobius"/>
    </source>
</evidence>
<evidence type="ECO:0000313" key="3">
    <source>
        <dbReference type="Proteomes" id="UP000054921"/>
    </source>
</evidence>
<feature type="transmembrane region" description="Helical" evidence="1">
    <location>
        <begin position="98"/>
        <end position="117"/>
    </location>
</feature>
<organism evidence="2 3">
    <name type="scientific">Legionella cherrii</name>
    <dbReference type="NCBI Taxonomy" id="28084"/>
    <lineage>
        <taxon>Bacteria</taxon>
        <taxon>Pseudomonadati</taxon>
        <taxon>Pseudomonadota</taxon>
        <taxon>Gammaproteobacteria</taxon>
        <taxon>Legionellales</taxon>
        <taxon>Legionellaceae</taxon>
        <taxon>Legionella</taxon>
    </lineage>
</organism>
<gene>
    <name evidence="2" type="ORF">Lche_2215</name>
</gene>
<comment type="caution">
    <text evidence="2">The sequence shown here is derived from an EMBL/GenBank/DDBJ whole genome shotgun (WGS) entry which is preliminary data.</text>
</comment>
<evidence type="ECO:0000313" key="2">
    <source>
        <dbReference type="EMBL" id="KTC80195.1"/>
    </source>
</evidence>
<keyword evidence="1" id="KW-1133">Transmembrane helix</keyword>
<dbReference type="Proteomes" id="UP000054921">
    <property type="component" value="Unassembled WGS sequence"/>
</dbReference>
<protein>
    <submittedName>
        <fullName evidence="2">Uncharacterized protein</fullName>
    </submittedName>
</protein>
<reference evidence="2 3" key="1">
    <citation type="submission" date="2015-11" db="EMBL/GenBank/DDBJ databases">
        <title>Genomic analysis of 38 Legionella species identifies large and diverse effector repertoires.</title>
        <authorList>
            <person name="Burstein D."/>
            <person name="Amaro F."/>
            <person name="Zusman T."/>
            <person name="Lifshitz Z."/>
            <person name="Cohen O."/>
            <person name="Gilbert J.A."/>
            <person name="Pupko T."/>
            <person name="Shuman H.A."/>
            <person name="Segal G."/>
        </authorList>
    </citation>
    <scope>NUCLEOTIDE SEQUENCE [LARGE SCALE GENOMIC DNA]</scope>
    <source>
        <strain evidence="2 3">ORW</strain>
    </source>
</reference>
<name>A0A0W0S9P7_9GAMM</name>
<keyword evidence="1" id="KW-0812">Transmembrane</keyword>
<dbReference type="EMBL" id="LNXW01000013">
    <property type="protein sequence ID" value="KTC80195.1"/>
    <property type="molecule type" value="Genomic_DNA"/>
</dbReference>
<dbReference type="AlphaFoldDB" id="A0A0W0S9P7"/>
<proteinExistence type="predicted"/>